<dbReference type="EMBL" id="JAMQON010000002">
    <property type="protein sequence ID" value="MDS0259677.1"/>
    <property type="molecule type" value="Genomic_DNA"/>
</dbReference>
<comment type="caution">
    <text evidence="1">The sequence shown here is derived from an EMBL/GenBank/DDBJ whole genome shotgun (WGS) entry which is preliminary data.</text>
</comment>
<dbReference type="Proteomes" id="UP001259659">
    <property type="component" value="Unassembled WGS sequence"/>
</dbReference>
<name>A0ABU2FBN8_9EURY</name>
<protein>
    <submittedName>
        <fullName evidence="1">Uncharacterized protein</fullName>
    </submittedName>
</protein>
<evidence type="ECO:0000313" key="1">
    <source>
        <dbReference type="EMBL" id="MDS0259677.1"/>
    </source>
</evidence>
<reference evidence="1 2" key="1">
    <citation type="submission" date="2022-06" db="EMBL/GenBank/DDBJ databases">
        <title>Haloarcula sp. a new haloarchaeum isolate from saline soil.</title>
        <authorList>
            <person name="Strakova D."/>
            <person name="Galisteo C."/>
            <person name="Sanchez-Porro C."/>
            <person name="Ventosa A."/>
        </authorList>
    </citation>
    <scope>NUCLEOTIDE SEQUENCE [LARGE SCALE GENOMIC DNA]</scope>
    <source>
        <strain evidence="1 2">S1CR25-12</strain>
    </source>
</reference>
<accession>A0ABU2FBN8</accession>
<organism evidence="1 2">
    <name type="scientific">Haloarcula saliterrae</name>
    <dbReference type="NCBI Taxonomy" id="2950534"/>
    <lineage>
        <taxon>Archaea</taxon>
        <taxon>Methanobacteriati</taxon>
        <taxon>Methanobacteriota</taxon>
        <taxon>Stenosarchaea group</taxon>
        <taxon>Halobacteria</taxon>
        <taxon>Halobacteriales</taxon>
        <taxon>Haloarculaceae</taxon>
        <taxon>Haloarcula</taxon>
    </lineage>
</organism>
<dbReference type="Pfam" id="PF24336">
    <property type="entry name" value="DUF7504"/>
    <property type="match status" value="1"/>
</dbReference>
<proteinExistence type="predicted"/>
<dbReference type="RefSeq" id="WP_310919301.1">
    <property type="nucleotide sequence ID" value="NZ_JAMQON010000002.1"/>
</dbReference>
<evidence type="ECO:0000313" key="2">
    <source>
        <dbReference type="Proteomes" id="UP001259659"/>
    </source>
</evidence>
<dbReference type="InterPro" id="IPR055927">
    <property type="entry name" value="DUF7504"/>
</dbReference>
<sequence length="216" mass="22289">MSLATDGFDVDSLSLGPIDSGTSVLLTGEDADALQAVFSRLVAADDDERSIVLSTGSGGRSVQRDLNSVRTGAGSRASVLTCEGPAAGDDIQSVDDISDLTRLGMDFSTLVASAQQHSDRFRSGIMLCSTIAGEVDDTRSLYRFLNSNFLTELRRGEGIGVCALDTSADIGADMGSTISGLQTSFSAHIEVEKTGPGQATLTVDGLGGSETVDVAL</sequence>
<keyword evidence="2" id="KW-1185">Reference proteome</keyword>
<gene>
    <name evidence="1" type="ORF">NDI56_09765</name>
</gene>